<dbReference type="Proteomes" id="UP001433268">
    <property type="component" value="Unassembled WGS sequence"/>
</dbReference>
<keyword evidence="1" id="KW-0732">Signal</keyword>
<evidence type="ECO:0000313" key="3">
    <source>
        <dbReference type="Proteomes" id="UP001433268"/>
    </source>
</evidence>
<dbReference type="RefSeq" id="XP_066675757.1">
    <property type="nucleotide sequence ID" value="XM_066805984.1"/>
</dbReference>
<gene>
    <name evidence="2" type="ORF">PG997_001669</name>
</gene>
<keyword evidence="3" id="KW-1185">Reference proteome</keyword>
<dbReference type="GeneID" id="92039044"/>
<accession>A0ABR1XEH1</accession>
<feature type="signal peptide" evidence="1">
    <location>
        <begin position="1"/>
        <end position="18"/>
    </location>
</feature>
<evidence type="ECO:0008006" key="4">
    <source>
        <dbReference type="Google" id="ProtNLM"/>
    </source>
</evidence>
<protein>
    <recommendedName>
        <fullName evidence="4">Mating factor alpha</fullName>
    </recommendedName>
</protein>
<evidence type="ECO:0000256" key="1">
    <source>
        <dbReference type="SAM" id="SignalP"/>
    </source>
</evidence>
<feature type="chain" id="PRO_5045915698" description="Mating factor alpha" evidence="1">
    <location>
        <begin position="19"/>
        <end position="148"/>
    </location>
</feature>
<proteinExistence type="predicted"/>
<dbReference type="EMBL" id="JAQQWN010000002">
    <property type="protein sequence ID" value="KAK8094984.1"/>
    <property type="molecule type" value="Genomic_DNA"/>
</dbReference>
<evidence type="ECO:0000313" key="2">
    <source>
        <dbReference type="EMBL" id="KAK8094984.1"/>
    </source>
</evidence>
<comment type="caution">
    <text evidence="2">The sequence shown here is derived from an EMBL/GenBank/DDBJ whole genome shotgun (WGS) entry which is preliminary data.</text>
</comment>
<sequence length="148" mass="16159">MKFTAALAIAILGLTVTALPLDRDVEHAHFKEVQAEPADNNVDAAATRAGWLYIKERDVEEAQDNNVDAAATRADWLYIKRDTEAVHAGKAVPSAEPADNNVDAAATRAGWLYIKERDVEEAQDNNVDAAATRAGWLYIKERNAAEKA</sequence>
<reference evidence="2 3" key="1">
    <citation type="submission" date="2023-01" db="EMBL/GenBank/DDBJ databases">
        <title>Analysis of 21 Apiospora genomes using comparative genomics revels a genus with tremendous synthesis potential of carbohydrate active enzymes and secondary metabolites.</title>
        <authorList>
            <person name="Sorensen T."/>
        </authorList>
    </citation>
    <scope>NUCLEOTIDE SEQUENCE [LARGE SCALE GENOMIC DNA]</scope>
    <source>
        <strain evidence="2 3">CBS 114990</strain>
    </source>
</reference>
<name>A0ABR1XEH1_9PEZI</name>
<organism evidence="2 3">
    <name type="scientific">Apiospora hydei</name>
    <dbReference type="NCBI Taxonomy" id="1337664"/>
    <lineage>
        <taxon>Eukaryota</taxon>
        <taxon>Fungi</taxon>
        <taxon>Dikarya</taxon>
        <taxon>Ascomycota</taxon>
        <taxon>Pezizomycotina</taxon>
        <taxon>Sordariomycetes</taxon>
        <taxon>Xylariomycetidae</taxon>
        <taxon>Amphisphaeriales</taxon>
        <taxon>Apiosporaceae</taxon>
        <taxon>Apiospora</taxon>
    </lineage>
</organism>